<dbReference type="GO" id="GO:0007030">
    <property type="term" value="P:Golgi organization"/>
    <property type="evidence" value="ECO:0007669"/>
    <property type="project" value="TreeGrafter"/>
</dbReference>
<evidence type="ECO:0000256" key="1">
    <source>
        <dbReference type="SAM" id="MobiDB-lite"/>
    </source>
</evidence>
<dbReference type="Proteomes" id="UP000694392">
    <property type="component" value="Unplaced"/>
</dbReference>
<organism evidence="2 3">
    <name type="scientific">Sphenodon punctatus</name>
    <name type="common">Tuatara</name>
    <name type="synonym">Hatteria punctata</name>
    <dbReference type="NCBI Taxonomy" id="8508"/>
    <lineage>
        <taxon>Eukaryota</taxon>
        <taxon>Metazoa</taxon>
        <taxon>Chordata</taxon>
        <taxon>Craniata</taxon>
        <taxon>Vertebrata</taxon>
        <taxon>Euteleostomi</taxon>
        <taxon>Lepidosauria</taxon>
        <taxon>Sphenodontia</taxon>
        <taxon>Sphenodontidae</taxon>
        <taxon>Sphenodon</taxon>
    </lineage>
</organism>
<keyword evidence="3" id="KW-1185">Reference proteome</keyword>
<feature type="region of interest" description="Disordered" evidence="1">
    <location>
        <begin position="56"/>
        <end position="157"/>
    </location>
</feature>
<dbReference type="GO" id="GO:0070973">
    <property type="term" value="P:protein localization to endoplasmic reticulum exit site"/>
    <property type="evidence" value="ECO:0007669"/>
    <property type="project" value="TreeGrafter"/>
</dbReference>
<dbReference type="GO" id="GO:0070971">
    <property type="term" value="C:endoplasmic reticulum exit site"/>
    <property type="evidence" value="ECO:0007669"/>
    <property type="project" value="TreeGrafter"/>
</dbReference>
<sequence>MFSRRAAGTRARYVDILNPSGAKTGGAVPAPLDLFAPLAPMPIPANLFVPASVPEEQQPMEGRGAEEQAPSANQAIPETAAEPPYLNSTTLPAACELPPSNPDGFQSGEPLASVPPPGGPPAGAIQFYNPSQFAQTPTATGSSRLGRIGQRKYPTLQ</sequence>
<dbReference type="PANTHER" id="PTHR13402">
    <property type="entry name" value="RGPR-RELATED"/>
    <property type="match status" value="1"/>
</dbReference>
<evidence type="ECO:0000313" key="3">
    <source>
        <dbReference type="Proteomes" id="UP000694392"/>
    </source>
</evidence>
<evidence type="ECO:0000313" key="2">
    <source>
        <dbReference type="Ensembl" id="ENSSPUP00000023142.1"/>
    </source>
</evidence>
<reference evidence="2" key="1">
    <citation type="submission" date="2025-08" db="UniProtKB">
        <authorList>
            <consortium name="Ensembl"/>
        </authorList>
    </citation>
    <scope>IDENTIFICATION</scope>
</reference>
<dbReference type="GO" id="GO:0012507">
    <property type="term" value="C:ER to Golgi transport vesicle membrane"/>
    <property type="evidence" value="ECO:0007669"/>
    <property type="project" value="TreeGrafter"/>
</dbReference>
<accession>A0A8D0HS16</accession>
<proteinExistence type="predicted"/>
<reference evidence="2" key="2">
    <citation type="submission" date="2025-09" db="UniProtKB">
        <authorList>
            <consortium name="Ensembl"/>
        </authorList>
    </citation>
    <scope>IDENTIFICATION</scope>
</reference>
<dbReference type="GeneTree" id="ENSGT00940000159324"/>
<protein>
    <submittedName>
        <fullName evidence="2">Uncharacterized protein</fullName>
    </submittedName>
</protein>
<feature type="compositionally biased region" description="Polar residues" evidence="1">
    <location>
        <begin position="128"/>
        <end position="143"/>
    </location>
</feature>
<dbReference type="Ensembl" id="ENSSPUT00000024680.1">
    <property type="protein sequence ID" value="ENSSPUP00000023142.1"/>
    <property type="gene ID" value="ENSSPUG00000017756.1"/>
</dbReference>
<dbReference type="OMA" id="LYHPAQF"/>
<name>A0A8D0HS16_SPHPU</name>
<dbReference type="PANTHER" id="PTHR13402:SF13">
    <property type="entry name" value="PROTEIN TRANSPORT PROTEIN SEC16A"/>
    <property type="match status" value="1"/>
</dbReference>
<dbReference type="AlphaFoldDB" id="A0A8D0HS16"/>